<dbReference type="OrthoDB" id="9808049at2"/>
<sequence>MNRGETPGAIDEWLKSFAQALDQQNGEAATELFAGDAAWRDLLAFSWNIVTVEKPQEIRQLLDDTVSLVCPSGFSVVDAPSSMEGMISFDTVFGSCQGYVRLQNGRAKMLFTALQQLRGHEEKLGEKRPSGLYDDLSCNWLDRVASEQEKIGREEQPYVLIVGGGQGGLALGARLRVLGVPALILDKHPRVGDQWRSRYKSLSLHDPVWYDHMPYIPFPDTWPVFTPKDKLADFLESYASMMELNIWTGTEFVSGKYDDKANQWTAVVHRNGEVIRLQPRHLVMAVGNAGFPITPDLPGKENFEGVQLHSSEYRSGEDYAEQKVVVVGGNNSAHDICADLVEHGNTPTMVQRSTTLVLRAETNAQLAAPLYSETALKSGITTEHADFLSASIPLRFLERMHRDLWTSIAASDAQFYQNLLGAGFQLDFGEDGTGLWIKYLRRASGYYIDVGASEMISDGRIDLLSGKEIERVSKNGLVLSNGDEIAADTIVYATGFGSMEEWVKRLISSEVAEKIGQCWGYGSNTRNDPGPWDGELRNMWKPTAQRGLWFHGGNLQQSRFYSHYLALQLKARFEDVAIRTWG</sequence>
<evidence type="ECO:0000313" key="2">
    <source>
        <dbReference type="EMBL" id="SIN65630.1"/>
    </source>
</evidence>
<evidence type="ECO:0000256" key="1">
    <source>
        <dbReference type="ARBA" id="ARBA00023002"/>
    </source>
</evidence>
<accession>A0A1N6D472</accession>
<evidence type="ECO:0000313" key="3">
    <source>
        <dbReference type="Proteomes" id="UP000185192"/>
    </source>
</evidence>
<dbReference type="STRING" id="1123272.SAMN02745824_1528"/>
<dbReference type="Proteomes" id="UP000185192">
    <property type="component" value="Unassembled WGS sequence"/>
</dbReference>
<reference evidence="3" key="1">
    <citation type="submission" date="2016-11" db="EMBL/GenBank/DDBJ databases">
        <authorList>
            <person name="Varghese N."/>
            <person name="Submissions S."/>
        </authorList>
    </citation>
    <scope>NUCLEOTIDE SEQUENCE [LARGE SCALE GENOMIC DNA]</scope>
    <source>
        <strain evidence="3">DSM 22363</strain>
    </source>
</reference>
<dbReference type="PANTHER" id="PTHR43539">
    <property type="entry name" value="FLAVIN-BINDING MONOOXYGENASE-LIKE PROTEIN (AFU_ORTHOLOGUE AFUA_4G09220)"/>
    <property type="match status" value="1"/>
</dbReference>
<organism evidence="2 3">
    <name type="scientific">Parasphingorhabdus marina DSM 22363</name>
    <dbReference type="NCBI Taxonomy" id="1123272"/>
    <lineage>
        <taxon>Bacteria</taxon>
        <taxon>Pseudomonadati</taxon>
        <taxon>Pseudomonadota</taxon>
        <taxon>Alphaproteobacteria</taxon>
        <taxon>Sphingomonadales</taxon>
        <taxon>Sphingomonadaceae</taxon>
        <taxon>Parasphingorhabdus</taxon>
    </lineage>
</organism>
<proteinExistence type="predicted"/>
<dbReference type="RefSeq" id="WP_074204440.1">
    <property type="nucleotide sequence ID" value="NZ_FSQW01000001.1"/>
</dbReference>
<keyword evidence="1" id="KW-0560">Oxidoreductase</keyword>
<dbReference type="PANTHER" id="PTHR43539:SF68">
    <property type="entry name" value="FLAVIN-BINDING MONOOXYGENASE-LIKE PROTEIN (AFU_ORTHOLOGUE AFUA_4G09220)"/>
    <property type="match status" value="1"/>
</dbReference>
<protein>
    <submittedName>
        <fullName evidence="2">Putative flavoprotein involved in K+ transport</fullName>
    </submittedName>
</protein>
<dbReference type="InterPro" id="IPR050982">
    <property type="entry name" value="Auxin_biosynth/cation_transpt"/>
</dbReference>
<name>A0A1N6D472_9SPHN</name>
<dbReference type="Pfam" id="PF13738">
    <property type="entry name" value="Pyr_redox_3"/>
    <property type="match status" value="1"/>
</dbReference>
<dbReference type="Gene3D" id="3.50.50.60">
    <property type="entry name" value="FAD/NAD(P)-binding domain"/>
    <property type="match status" value="1"/>
</dbReference>
<keyword evidence="3" id="KW-1185">Reference proteome</keyword>
<dbReference type="GO" id="GO:0004497">
    <property type="term" value="F:monooxygenase activity"/>
    <property type="evidence" value="ECO:0007669"/>
    <property type="project" value="TreeGrafter"/>
</dbReference>
<dbReference type="SUPFAM" id="SSF51905">
    <property type="entry name" value="FAD/NAD(P)-binding domain"/>
    <property type="match status" value="2"/>
</dbReference>
<gene>
    <name evidence="2" type="ORF">SAMN02745824_1528</name>
</gene>
<dbReference type="InterPro" id="IPR036188">
    <property type="entry name" value="FAD/NAD-bd_sf"/>
</dbReference>
<dbReference type="AlphaFoldDB" id="A0A1N6D472"/>
<dbReference type="EMBL" id="FSQW01000001">
    <property type="protein sequence ID" value="SIN65630.1"/>
    <property type="molecule type" value="Genomic_DNA"/>
</dbReference>
<dbReference type="GO" id="GO:0050660">
    <property type="term" value="F:flavin adenine dinucleotide binding"/>
    <property type="evidence" value="ECO:0007669"/>
    <property type="project" value="TreeGrafter"/>
</dbReference>